<evidence type="ECO:0000313" key="7">
    <source>
        <dbReference type="Proteomes" id="UP001596406"/>
    </source>
</evidence>
<evidence type="ECO:0000256" key="4">
    <source>
        <dbReference type="ARBA" id="ARBA00022840"/>
    </source>
</evidence>
<evidence type="ECO:0000259" key="5">
    <source>
        <dbReference type="SMART" id="SM00382"/>
    </source>
</evidence>
<dbReference type="InterPro" id="IPR055237">
    <property type="entry name" value="Cdc6_lid"/>
</dbReference>
<comment type="similarity">
    <text evidence="1">Belongs to the CDC6/cdc18 family.</text>
</comment>
<dbReference type="GO" id="GO:0006260">
    <property type="term" value="P:DNA replication"/>
    <property type="evidence" value="ECO:0007669"/>
    <property type="project" value="UniProtKB-KW"/>
</dbReference>
<evidence type="ECO:0000256" key="2">
    <source>
        <dbReference type="ARBA" id="ARBA00022705"/>
    </source>
</evidence>
<keyword evidence="4" id="KW-0067">ATP-binding</keyword>
<accession>A0ABD5UCW3</accession>
<dbReference type="SMART" id="SM00382">
    <property type="entry name" value="AAA"/>
    <property type="match status" value="1"/>
</dbReference>
<dbReference type="InterPro" id="IPR050311">
    <property type="entry name" value="ORC1/CDC6"/>
</dbReference>
<evidence type="ECO:0000256" key="3">
    <source>
        <dbReference type="ARBA" id="ARBA00022741"/>
    </source>
</evidence>
<gene>
    <name evidence="6" type="ORF">ACFQHK_18060</name>
</gene>
<comment type="caution">
    <text evidence="6">The sequence shown here is derived from an EMBL/GenBank/DDBJ whole genome shotgun (WGS) entry which is preliminary data.</text>
</comment>
<feature type="domain" description="AAA+ ATPase" evidence="5">
    <location>
        <begin position="39"/>
        <end position="184"/>
    </location>
</feature>
<dbReference type="SUPFAM" id="SSF52540">
    <property type="entry name" value="P-loop containing nucleoside triphosphate hydrolases"/>
    <property type="match status" value="1"/>
</dbReference>
<dbReference type="Gene3D" id="1.10.8.60">
    <property type="match status" value="1"/>
</dbReference>
<evidence type="ECO:0000256" key="1">
    <source>
        <dbReference type="ARBA" id="ARBA00006184"/>
    </source>
</evidence>
<dbReference type="Proteomes" id="UP001596406">
    <property type="component" value="Unassembled WGS sequence"/>
</dbReference>
<evidence type="ECO:0000313" key="6">
    <source>
        <dbReference type="EMBL" id="MFC6838390.1"/>
    </source>
</evidence>
<dbReference type="GO" id="GO:0005524">
    <property type="term" value="F:ATP binding"/>
    <property type="evidence" value="ECO:0007669"/>
    <property type="project" value="UniProtKB-KW"/>
</dbReference>
<dbReference type="InterPro" id="IPR027417">
    <property type="entry name" value="P-loop_NTPase"/>
</dbReference>
<organism evidence="6 7">
    <name type="scientific">Halomarina ordinaria</name>
    <dbReference type="NCBI Taxonomy" id="3033939"/>
    <lineage>
        <taxon>Archaea</taxon>
        <taxon>Methanobacteriati</taxon>
        <taxon>Methanobacteriota</taxon>
        <taxon>Stenosarchaea group</taxon>
        <taxon>Halobacteria</taxon>
        <taxon>Halobacteriales</taxon>
        <taxon>Natronomonadaceae</taxon>
        <taxon>Halomarina</taxon>
    </lineage>
</organism>
<dbReference type="Pfam" id="PF13401">
    <property type="entry name" value="AAA_22"/>
    <property type="match status" value="1"/>
</dbReference>
<dbReference type="CDD" id="cd18139">
    <property type="entry name" value="HLD_clamp_RarA"/>
    <property type="match status" value="1"/>
</dbReference>
<dbReference type="InterPro" id="IPR049945">
    <property type="entry name" value="AAA_22"/>
</dbReference>
<dbReference type="AlphaFoldDB" id="A0ABD5UCW3"/>
<keyword evidence="7" id="KW-1185">Reference proteome</keyword>
<dbReference type="Gene3D" id="3.40.50.300">
    <property type="entry name" value="P-loop containing nucleotide triphosphate hydrolases"/>
    <property type="match status" value="1"/>
</dbReference>
<dbReference type="PANTHER" id="PTHR10763:SF22">
    <property type="entry name" value="ORC1-TYPE DNA REPLICATION PROTEIN"/>
    <property type="match status" value="1"/>
</dbReference>
<keyword evidence="2" id="KW-0235">DNA replication</keyword>
<dbReference type="PANTHER" id="PTHR10763">
    <property type="entry name" value="CELL DIVISION CONTROL PROTEIN 6-RELATED"/>
    <property type="match status" value="1"/>
</dbReference>
<reference evidence="6 7" key="1">
    <citation type="journal article" date="2019" name="Int. J. Syst. Evol. Microbiol.">
        <title>The Global Catalogue of Microorganisms (GCM) 10K type strain sequencing project: providing services to taxonomists for standard genome sequencing and annotation.</title>
        <authorList>
            <consortium name="The Broad Institute Genomics Platform"/>
            <consortium name="The Broad Institute Genome Sequencing Center for Infectious Disease"/>
            <person name="Wu L."/>
            <person name="Ma J."/>
        </authorList>
    </citation>
    <scope>NUCLEOTIDE SEQUENCE [LARGE SCALE GENOMIC DNA]</scope>
    <source>
        <strain evidence="6 7">PSRA2</strain>
    </source>
</reference>
<name>A0ABD5UCW3_9EURY</name>
<dbReference type="EMBL" id="JBHSXM010000005">
    <property type="protein sequence ID" value="MFC6838390.1"/>
    <property type="molecule type" value="Genomic_DNA"/>
</dbReference>
<sequence length="335" mass="38172">MITDARVLRADFVPRDVEHRDSEVDALSAVLEPLASGEPSDPAILLGPSGAGKTCISQFTLEQLRQAVLDIEVQYVNCWQNYSEYRVLYRVLEGLGKTIDIHRQSTPRDELLERLRQYDGPPCVVILDEADQLEDKRMLYHLHSLPQFTLVLIANEEAEIFASADERVTSRFVGAERIQFDRYSVPELIAIMDARVRWGLQPDVVGEGTLRTIADVAAGDARAALSILRNAARHADQKGVERITPDLLEAAIPDARLEVRRKNVDTLTPHQRTLYELIEETGTIDPAALYEEYRSRVENPKADRTVRNYLQKLARYNLIRIEGTSRDRRYCRVEY</sequence>
<dbReference type="Pfam" id="PF22703">
    <property type="entry name" value="Cdc6_lid"/>
    <property type="match status" value="1"/>
</dbReference>
<proteinExistence type="inferred from homology"/>
<protein>
    <submittedName>
        <fullName evidence="6">Cdc6/Cdc18 family protein</fullName>
    </submittedName>
</protein>
<keyword evidence="3" id="KW-0547">Nucleotide-binding</keyword>
<dbReference type="InterPro" id="IPR003593">
    <property type="entry name" value="AAA+_ATPase"/>
</dbReference>
<dbReference type="RefSeq" id="WP_304450080.1">
    <property type="nucleotide sequence ID" value="NZ_JARRAH010000005.1"/>
</dbReference>